<reference evidence="2 3" key="1">
    <citation type="submission" date="2015-01" db="EMBL/GenBank/DDBJ databases">
        <title>Lactococcus lactis subsp.lactis JCM 5805 whole genome shotgun sequence.</title>
        <authorList>
            <person name="Fujii T."/>
            <person name="Tomita Y."/>
            <person name="Ikushima S."/>
            <person name="Fujiwara D."/>
        </authorList>
    </citation>
    <scope>NUCLEOTIDE SEQUENCE [LARGE SCALE GENOMIC DNA]</scope>
    <source>
        <strain evidence="2 3">JCM 5805</strain>
    </source>
</reference>
<name>A0A0B8QSI5_LACLL</name>
<evidence type="ECO:0000256" key="1">
    <source>
        <dbReference type="SAM" id="Phobius"/>
    </source>
</evidence>
<proteinExistence type="predicted"/>
<organism evidence="2 3">
    <name type="scientific">Lactococcus lactis subsp. lactis</name>
    <name type="common">Streptococcus lactis</name>
    <dbReference type="NCBI Taxonomy" id="1360"/>
    <lineage>
        <taxon>Bacteria</taxon>
        <taxon>Bacillati</taxon>
        <taxon>Bacillota</taxon>
        <taxon>Bacilli</taxon>
        <taxon>Lactobacillales</taxon>
        <taxon>Streptococcaceae</taxon>
        <taxon>Lactococcus</taxon>
    </lineage>
</organism>
<keyword evidence="1" id="KW-1133">Transmembrane helix</keyword>
<keyword evidence="1" id="KW-0812">Transmembrane</keyword>
<sequence>MRNQKNPDFTGFYFNFIRDYSCEEISLEFSSPSFIFILNKNTAAIIHKTSETNIITQAKIPAISVKIAAALLKLNLLFWRSKIIARTNVAIPTNPIIILINIAGPEFAALNPASKLFEPVELSACDSEAIETMVESTTKAAPMMLRIPVTLTRFFMLFSVIIKIPFLFIITYFLRYLQIFIVNVYLIDERIGFRPKFCSSN</sequence>
<dbReference type="Proteomes" id="UP000031847">
    <property type="component" value="Unassembled WGS sequence"/>
</dbReference>
<feature type="transmembrane region" description="Helical" evidence="1">
    <location>
        <begin position="154"/>
        <end position="174"/>
    </location>
</feature>
<evidence type="ECO:0000313" key="2">
    <source>
        <dbReference type="EMBL" id="GAM81631.1"/>
    </source>
</evidence>
<protein>
    <submittedName>
        <fullName evidence="2">Cation transport ATPase</fullName>
    </submittedName>
</protein>
<gene>
    <name evidence="2" type="ORF">JCM5805K_2755</name>
</gene>
<keyword evidence="1" id="KW-0472">Membrane</keyword>
<evidence type="ECO:0000313" key="3">
    <source>
        <dbReference type="Proteomes" id="UP000031847"/>
    </source>
</evidence>
<dbReference type="AlphaFoldDB" id="A0A0B8QSI5"/>
<dbReference type="EMBL" id="BBSI01000040">
    <property type="protein sequence ID" value="GAM81631.1"/>
    <property type="molecule type" value="Genomic_DNA"/>
</dbReference>
<accession>A0A0B8QSI5</accession>
<comment type="caution">
    <text evidence="2">The sequence shown here is derived from an EMBL/GenBank/DDBJ whole genome shotgun (WGS) entry which is preliminary data.</text>
</comment>